<protein>
    <submittedName>
        <fullName evidence="2">Uncharacterized protein</fullName>
    </submittedName>
</protein>
<evidence type="ECO:0000313" key="2">
    <source>
        <dbReference type="EMBL" id="EPE36051.1"/>
    </source>
</evidence>
<gene>
    <name evidence="2" type="ORF">GLAREA_05389</name>
</gene>
<dbReference type="KEGG" id="glz:GLAREA_05389"/>
<feature type="region of interest" description="Disordered" evidence="1">
    <location>
        <begin position="108"/>
        <end position="213"/>
    </location>
</feature>
<organism evidence="2 3">
    <name type="scientific">Glarea lozoyensis (strain ATCC 20868 / MF5171)</name>
    <dbReference type="NCBI Taxonomy" id="1116229"/>
    <lineage>
        <taxon>Eukaryota</taxon>
        <taxon>Fungi</taxon>
        <taxon>Dikarya</taxon>
        <taxon>Ascomycota</taxon>
        <taxon>Pezizomycotina</taxon>
        <taxon>Leotiomycetes</taxon>
        <taxon>Helotiales</taxon>
        <taxon>Helotiaceae</taxon>
        <taxon>Glarea</taxon>
    </lineage>
</organism>
<sequence>MLNMDDPISANPGHAADLLWKHQLRQEHAAAMKMIQDLENRQSLVQQKFIEMEADLFKMKSELERKIEDDTKQFTELQTQLMNLMQSQFPQVSKEEYERMIQERLRHEKDLETEHISVTQENVEKPTDIPTPVLEPEHTGPLPTNPPNPSRRVSNRPVLTAIKRPSTRQSQRDEVTTSTTASREKLPSASKAQTTTATMKTHPNNGPQPKSVSLSQKHRSMEVYVKHADGLYNSCGDLDRETEISFVNRFIRGINSQKNAKGLIEALEMAFHRSRTNSKGQVEVLCKWEDVKRALVEAGITKNIHKRQKIS</sequence>
<feature type="compositionally biased region" description="Polar residues" evidence="1">
    <location>
        <begin position="190"/>
        <end position="213"/>
    </location>
</feature>
<dbReference type="RefSeq" id="XP_008076869.1">
    <property type="nucleotide sequence ID" value="XM_008078678.1"/>
</dbReference>
<name>S3DVR2_GLAL2</name>
<keyword evidence="3" id="KW-1185">Reference proteome</keyword>
<dbReference type="GeneID" id="19464443"/>
<dbReference type="OrthoDB" id="10568327at2759"/>
<dbReference type="EMBL" id="KE145353">
    <property type="protein sequence ID" value="EPE36051.1"/>
    <property type="molecule type" value="Genomic_DNA"/>
</dbReference>
<reference evidence="2 3" key="1">
    <citation type="journal article" date="2013" name="BMC Genomics">
        <title>Genomics-driven discovery of the pneumocandin biosynthetic gene cluster in the fungus Glarea lozoyensis.</title>
        <authorList>
            <person name="Chen L."/>
            <person name="Yue Q."/>
            <person name="Zhang X."/>
            <person name="Xiang M."/>
            <person name="Wang C."/>
            <person name="Li S."/>
            <person name="Che Y."/>
            <person name="Ortiz-Lopez F.J."/>
            <person name="Bills G.F."/>
            <person name="Liu X."/>
            <person name="An Z."/>
        </authorList>
    </citation>
    <scope>NUCLEOTIDE SEQUENCE [LARGE SCALE GENOMIC DNA]</scope>
    <source>
        <strain evidence="3">ATCC 20868 / MF5171</strain>
    </source>
</reference>
<proteinExistence type="predicted"/>
<evidence type="ECO:0000313" key="3">
    <source>
        <dbReference type="Proteomes" id="UP000016922"/>
    </source>
</evidence>
<dbReference type="Proteomes" id="UP000016922">
    <property type="component" value="Unassembled WGS sequence"/>
</dbReference>
<dbReference type="HOGENOM" id="CLU_894436_0_0_1"/>
<dbReference type="OMA" id="DEICKIM"/>
<dbReference type="AlphaFoldDB" id="S3DVR2"/>
<evidence type="ECO:0000256" key="1">
    <source>
        <dbReference type="SAM" id="MobiDB-lite"/>
    </source>
</evidence>
<accession>S3DVR2</accession>